<keyword evidence="1" id="KW-0812">Transmembrane</keyword>
<dbReference type="Proteomes" id="UP000321046">
    <property type="component" value="Unassembled WGS sequence"/>
</dbReference>
<accession>A0A5C6WX74</accession>
<comment type="caution">
    <text evidence="2">The sequence shown here is derived from an EMBL/GenBank/DDBJ whole genome shotgun (WGS) entry which is preliminary data.</text>
</comment>
<keyword evidence="1" id="KW-1133">Transmembrane helix</keyword>
<proteinExistence type="predicted"/>
<protein>
    <submittedName>
        <fullName evidence="2">Uncharacterized protein</fullName>
    </submittedName>
</protein>
<organism evidence="2 3">
    <name type="scientific">Lujinxingia vulgaris</name>
    <dbReference type="NCBI Taxonomy" id="2600176"/>
    <lineage>
        <taxon>Bacteria</taxon>
        <taxon>Deltaproteobacteria</taxon>
        <taxon>Bradymonadales</taxon>
        <taxon>Lujinxingiaceae</taxon>
        <taxon>Lujinxingia</taxon>
    </lineage>
</organism>
<dbReference type="EMBL" id="VOSL01000058">
    <property type="protein sequence ID" value="TXD34017.1"/>
    <property type="molecule type" value="Genomic_DNA"/>
</dbReference>
<evidence type="ECO:0000313" key="3">
    <source>
        <dbReference type="Proteomes" id="UP000321046"/>
    </source>
</evidence>
<dbReference type="RefSeq" id="WP_230470285.1">
    <property type="nucleotide sequence ID" value="NZ_VOSL01000058.1"/>
</dbReference>
<dbReference type="AlphaFoldDB" id="A0A5C6WX74"/>
<feature type="transmembrane region" description="Helical" evidence="1">
    <location>
        <begin position="35"/>
        <end position="53"/>
    </location>
</feature>
<name>A0A5C6WX74_9DELT</name>
<evidence type="ECO:0000256" key="1">
    <source>
        <dbReference type="SAM" id="Phobius"/>
    </source>
</evidence>
<keyword evidence="1" id="KW-0472">Membrane</keyword>
<sequence length="61" mass="6249">MGAIKGVNAVRNGSTAVRPPLVAWLIGEAAHFERALVVLGAMSALAVVLALVMRPPARTSA</sequence>
<gene>
    <name evidence="2" type="ORF">FRC96_14800</name>
</gene>
<evidence type="ECO:0000313" key="2">
    <source>
        <dbReference type="EMBL" id="TXD34017.1"/>
    </source>
</evidence>
<reference evidence="2 3" key="1">
    <citation type="submission" date="2019-08" db="EMBL/GenBank/DDBJ databases">
        <title>Bradymonadales sp. TMQ2.</title>
        <authorList>
            <person name="Liang Q."/>
        </authorList>
    </citation>
    <scope>NUCLEOTIDE SEQUENCE [LARGE SCALE GENOMIC DNA]</scope>
    <source>
        <strain evidence="2 3">TMQ2</strain>
    </source>
</reference>